<dbReference type="InterPro" id="IPR050906">
    <property type="entry name" value="Notch_signaling"/>
</dbReference>
<dbReference type="VEuPathDB" id="TriTrypDB:TCSYLVIO_011054"/>
<feature type="transmembrane region" description="Helical" evidence="2">
    <location>
        <begin position="3168"/>
        <end position="3185"/>
    </location>
</feature>
<dbReference type="InterPro" id="IPR011050">
    <property type="entry name" value="Pectin_lyase_fold/virulence"/>
</dbReference>
<dbReference type="VEuPathDB" id="TriTrypDB:TcG_13433"/>
<feature type="domain" description="Dispersed gene family protein 1 N-terminal" evidence="7">
    <location>
        <begin position="1929"/>
        <end position="2029"/>
    </location>
</feature>
<feature type="domain" description="Dispersed gene family protein 1 N-terminal" evidence="7">
    <location>
        <begin position="2321"/>
        <end position="2424"/>
    </location>
</feature>
<dbReference type="VEuPathDB" id="TriTrypDB:Tc_MARK_1755"/>
<feature type="transmembrane region" description="Helical" evidence="2">
    <location>
        <begin position="3334"/>
        <end position="3353"/>
    </location>
</feature>
<dbReference type="Pfam" id="PF22274">
    <property type="entry name" value="DGF-1_beta-sheet"/>
    <property type="match status" value="5"/>
</dbReference>
<dbReference type="VEuPathDB" id="TriTrypDB:TcCL_Unassigned04902"/>
<dbReference type="PANTHER" id="PTHR24044">
    <property type="entry name" value="NOTCH LIGAND FAMILY MEMBER"/>
    <property type="match status" value="1"/>
</dbReference>
<evidence type="ECO:0000313" key="9">
    <source>
        <dbReference type="Proteomes" id="UP000246121"/>
    </source>
</evidence>
<feature type="domain" description="Dispersed gene family protein 1 beta-sheet" evidence="6">
    <location>
        <begin position="2487"/>
        <end position="2655"/>
    </location>
</feature>
<dbReference type="VEuPathDB" id="TriTrypDB:TCSYLVIO_008939"/>
<dbReference type="GO" id="GO:0005112">
    <property type="term" value="F:Notch binding"/>
    <property type="evidence" value="ECO:0007669"/>
    <property type="project" value="TreeGrafter"/>
</dbReference>
<feature type="domain" description="Dispersed gene family protein 1" evidence="3">
    <location>
        <begin position="2831"/>
        <end position="2905"/>
    </location>
</feature>
<feature type="domain" description="Dispersed gene family protein 1 beta-sheet" evidence="6">
    <location>
        <begin position="488"/>
        <end position="646"/>
    </location>
</feature>
<dbReference type="VEuPathDB" id="TriTrypDB:Tc_MARK_7540"/>
<dbReference type="VEuPathDB" id="TriTrypDB:TcG_10908"/>
<dbReference type="VEuPathDB" id="TriTrypDB:TcCLB.506375.50"/>
<dbReference type="VEuPathDB" id="TriTrypDB:Tc_MARK_9535"/>
<gene>
    <name evidence="8" type="ORF">C4B63_203g11</name>
</gene>
<feature type="transmembrane region" description="Helical" evidence="2">
    <location>
        <begin position="3097"/>
        <end position="3123"/>
    </location>
</feature>
<dbReference type="PANTHER" id="PTHR24044:SF420">
    <property type="entry name" value="DELTA AND NOTCH-LIKE EPIDERMAL GROWTH FACTOR-RELATED RECEPTOR ISOFORM X1"/>
    <property type="match status" value="1"/>
</dbReference>
<feature type="compositionally biased region" description="Low complexity" evidence="1">
    <location>
        <begin position="3457"/>
        <end position="3471"/>
    </location>
</feature>
<dbReference type="InterPro" id="IPR053915">
    <property type="entry name" value="DGF-1_b-sheet_dom"/>
</dbReference>
<proteinExistence type="predicted"/>
<feature type="transmembrane region" description="Helical" evidence="2">
    <location>
        <begin position="3360"/>
        <end position="3382"/>
    </location>
</feature>
<dbReference type="VEuPathDB" id="TriTrypDB:TCSYLVIO_010317"/>
<feature type="region of interest" description="Disordered" evidence="1">
    <location>
        <begin position="2854"/>
        <end position="2874"/>
    </location>
</feature>
<evidence type="ECO:0000256" key="2">
    <source>
        <dbReference type="SAM" id="Phobius"/>
    </source>
</evidence>
<dbReference type="VEuPathDB" id="TriTrypDB:TcG_12975"/>
<feature type="transmembrane region" description="Helical" evidence="2">
    <location>
        <begin position="3306"/>
        <end position="3328"/>
    </location>
</feature>
<dbReference type="VEuPathDB" id="TriTrypDB:TCSYLVIO_009409"/>
<keyword evidence="2" id="KW-0812">Transmembrane</keyword>
<dbReference type="VEuPathDB" id="TriTrypDB:TcCL_Unassigned03587"/>
<dbReference type="VEuPathDB" id="TriTrypDB:TCSYLVIO_000524"/>
<dbReference type="VEuPathDB" id="TriTrypDB:TcG_13165"/>
<dbReference type="InterPro" id="IPR006626">
    <property type="entry name" value="PbH1"/>
</dbReference>
<feature type="domain" description="Dispersed gene family protein 1" evidence="4">
    <location>
        <begin position="2968"/>
        <end position="3088"/>
    </location>
</feature>
<reference evidence="8 9" key="1">
    <citation type="journal article" date="2018" name="Microb. Genom.">
        <title>Expanding an expanded genome: long-read sequencing of Trypanosoma cruzi.</title>
        <authorList>
            <person name="Berna L."/>
            <person name="Rodriguez M."/>
            <person name="Chiribao M.L."/>
            <person name="Parodi-Talice A."/>
            <person name="Pita S."/>
            <person name="Rijo G."/>
            <person name="Alvarez-Valin F."/>
            <person name="Robello C."/>
        </authorList>
    </citation>
    <scope>NUCLEOTIDE SEQUENCE [LARGE SCALE GENOMIC DNA]</scope>
    <source>
        <strain evidence="8 9">Dm28c</strain>
    </source>
</reference>
<feature type="compositionally biased region" description="Low complexity" evidence="1">
    <location>
        <begin position="2899"/>
        <end position="2916"/>
    </location>
</feature>
<feature type="domain" description="Dispersed gene family protein 1 beta-sheet" evidence="6">
    <location>
        <begin position="94"/>
        <end position="259"/>
    </location>
</feature>
<dbReference type="VEuPathDB" id="TriTrypDB:ECC02_006675"/>
<dbReference type="VEuPathDB" id="TriTrypDB:TcYC6_0173540"/>
<name>A0A2V2UNS0_TRYCR</name>
<dbReference type="InterPro" id="IPR021282">
    <property type="entry name" value="Dispersed_gene_fam_prot1_dom5"/>
</dbReference>
<dbReference type="SUPFAM" id="SSF51126">
    <property type="entry name" value="Pectin lyase-like"/>
    <property type="match status" value="1"/>
</dbReference>
<dbReference type="VEuPathDB" id="TriTrypDB:TCDM_12663"/>
<feature type="domain" description="Dispersed gene family protein 1 N-terminal" evidence="7">
    <location>
        <begin position="2727"/>
        <end position="2824"/>
    </location>
</feature>
<evidence type="ECO:0000259" key="6">
    <source>
        <dbReference type="Pfam" id="PF22274"/>
    </source>
</evidence>
<feature type="transmembrane region" description="Helical" evidence="2">
    <location>
        <begin position="3205"/>
        <end position="3226"/>
    </location>
</feature>
<dbReference type="Proteomes" id="UP000246121">
    <property type="component" value="Unassembled WGS sequence"/>
</dbReference>
<evidence type="ECO:0000259" key="3">
    <source>
        <dbReference type="Pfam" id="PF11024"/>
    </source>
</evidence>
<dbReference type="VEuPathDB" id="TriTrypDB:TCDM_13116"/>
<feature type="region of interest" description="Disordered" evidence="1">
    <location>
        <begin position="2899"/>
        <end position="2931"/>
    </location>
</feature>
<feature type="domain" description="Dispersed gene family protein 1 beta-sheet" evidence="6">
    <location>
        <begin position="1287"/>
        <end position="1441"/>
    </location>
</feature>
<dbReference type="VEuPathDB" id="TriTrypDB:TCSYLVIO_010301"/>
<evidence type="ECO:0000259" key="4">
    <source>
        <dbReference type="Pfam" id="PF11038"/>
    </source>
</evidence>
<dbReference type="VEuPathDB" id="TriTrypDB:Tc_MARK_6904"/>
<comment type="caution">
    <text evidence="8">The sequence shown here is derived from an EMBL/GenBank/DDBJ whole genome shotgun (WGS) entry which is preliminary data.</text>
</comment>
<organism evidence="8 9">
    <name type="scientific">Trypanosoma cruzi</name>
    <dbReference type="NCBI Taxonomy" id="5693"/>
    <lineage>
        <taxon>Eukaryota</taxon>
        <taxon>Discoba</taxon>
        <taxon>Euglenozoa</taxon>
        <taxon>Kinetoplastea</taxon>
        <taxon>Metakinetoplastina</taxon>
        <taxon>Trypanosomatida</taxon>
        <taxon>Trypanosomatidae</taxon>
        <taxon>Trypanosoma</taxon>
        <taxon>Schizotrypanum</taxon>
    </lineage>
</organism>
<dbReference type="EMBL" id="PRFA01000203">
    <property type="protein sequence ID" value="PWU84772.1"/>
    <property type="molecule type" value="Genomic_DNA"/>
</dbReference>
<feature type="domain" description="Dispersed gene family protein 1 C-terminal" evidence="5">
    <location>
        <begin position="3163"/>
        <end position="3420"/>
    </location>
</feature>
<feature type="compositionally biased region" description="Low complexity" evidence="1">
    <location>
        <begin position="2854"/>
        <end position="2871"/>
    </location>
</feature>
<evidence type="ECO:0000259" key="7">
    <source>
        <dbReference type="Pfam" id="PF22279"/>
    </source>
</evidence>
<sequence>MWSAVGACPHSRHRVRRRAIATVRVALLVLLALVAAAAWMPAVHAVPLRLRGGTVDRAITVGRAVDTVLIDGVYVTNGVAVVFDVAAMLPGALRIELRNCVCDGGAQIYVRGYSGEAASDRSLEVSVSGLSGSYCSLVFVHNLPAHTNVTVRDSTIVTPGPMRYSQLSGLTDAVASPLVLHAMSLLQSQLRVSNTVLRSLQAGGTAVYVGGDVDLLSSAVVLDGVSLEASGGPTASAMHVASSSRLSLRNHSVFSVTNASVVSSGGGIVLGERLAVSDSVLRFVDVEGSAASSLVRCDGGTIGGGGWLDLHDVWAVGEASSVASLSGVTLSGGAVSIARCAATGATLAAGPTITSGAVSVQCNRAGGRVLQSSGDYRMAGLSSVSVVPCDGCAAALACFDALTASFTECVCSCRAGGLGDACLPFDVPPARAGGGGGAQGCVSGVTLTESVTVGGGQATACFDSVVFSGPITVAVDLRSMDAFAGTLNVTLRHCVLVGGAQLRIGGLSEITAHLMPHALVNMTNVTSLEGTIVLHGAMPLHSSVLLANSTLRATVGGSQYVPTTPGHEKSRYGPALVLDGVRLLSTRFVMTRSTLMCGGGSCAAILVEHGLGVNLSSVFYMDNCAVNSQTHVMYALASGLRVSGGSVFSIQNSLWSAPSTEYYKGACVFGNVAVDGGSVLQIVSSTFRLGFAMLIATTLTVTGGSWLVHRDNEFRTAYVVYVADEKGVAFRDRSVWSILYNDFGYGSYSSTTAYMTSFWSPPSDASPIIYGVCNKVKRSPVTNYRSELNIVAPVTALDCGNCTVDAVCFAARTSSVRGCGCVCAAGGHGDTCLPAAVPDGLGPLPLPDANDTEVRCVYGGRISSVDYPDPGVRGLCFVSVTFTAATVLDLSYFDAPGKTLNITLLQCVLMGLSIKGTGARVHVNVAFSMMDSGTLEFEDYFGASSQILVAGSKLLSTSSHAIQFPRFTFGANTTLLLLDNNMEGVSSAVYFPVAVVVDGGGIIIKGNMLKSTTRGYSSSSAVYYNGVDVKNGGYIDVENNTMSAAIGIYFQSLVSVSSAGLLRVADCTFTGSTEAFNSALVHLYNSVALQGGAQWRVEGNNVSASPVLNMPYSWQSIELSGNGTIVSLAHNRQADSSKAFARIPSSSIVTSPAQFLVGCNMQGEKEVSRSFFYPSVVLVFGCGKCNDDTACYMPGTESVNRSSCSCSCKNGWHGASCLPFGVPDTVVPPAPEKYVDGDTSCVVNQTLTSLALNMWKTHHCYVGVTFSGVGAVLTFSLNSMPLHLPINITLTGCTFRDGAVLQFVGGTEVVESAGVLIRVSQTVMRSSVVLFRRALPQHCDIAVTEVDAVQSSDIQLSGTASSRLSVVMLDDVVLTASSLLVSNVKAHLLDHGGYGLYSTGTLTLVGGSSLYTRYCSFDKYTHMLYMYRLIASDRSVFALLNNTMATGTSFLYQYHDLTVSNHSVLRVVGNGGSVSYAIYAYNSWTVRNSSWLDWRDNDVGLGAIFYYSSFYASVNIDGSSVVTLTGCKMGSTGSSKPLLSRIDAGYGFVAGCLTVTGRVLTTAAELERNGITNVTTVAACGECTRDGDCFAPLTTAVSDCKCQCAAGGHGDVCLPAPVPAGPPPPPPPPAPPSPPPNGECISDMVYPEVAQAVGSGLSWLCYRNVTFSGGGMILTVLIGGMTGDVANITFDGCTWRDGAVLVLLGNAHAAVGSLKVFVTGNTFDDALLSPEGDFPPHTNITISGNRFTVTRLISRSGLDLDSPSCVAMNGLVVSNDSAVVLSGNVFQSVTASSSAIHAAGSPLRVSWHSLFAVVGNTFHMDDGGATVIYLGGSGQSSSLDVLNNSAVVIRDNIASRPVKYFILFFWALRVESWSAFVFQGNDMQGSLNVFRSMFLSYVYYNSWLQLSGNLCRESPSDAFAYAYPRVNLRNSTVSVSGNKFISSTGTPKVLWIFSGSSDLTNGTVVAACNTVNGKDGAEYSIPSAYNAAILNCSDPCTLAASCFPAYTATASSDGCACRCAEGGHGDACLPVAVPEPSSTDGAELCVQDVRVDVEVNAGFGTSLVCYVCVTFAADVVVDVGLMSGSVRNVTLVNCTFVSGASLYVVGWLSDPPAGQRADVLISGLESRSGGGVVVANLFPPGSRVTVADSVLVAEKRVAYRGAYDLGDASACLVLHNVNLTGSVLTIARTRVAAVFGDAVGVLVVGGVALSSRGALYVDGLSVQTALGLCVSVEGGVMASGGSVVAFVDSDFLLCKHAVSVRGAVSVSGSAVALVRSDFASTGDYAVAFESTVSLAGGSMLLLKGNVHDGVSREMLHAADTVTAAGSTLSFVRNRALLPRMLSVNLSLAAGAHLRVACNDAGGRVLSTAEEYAAAGFGDAGSIDVAGCDVCDRDTHCYAPGTATASMKDGVCVCECGSGHGEACVPVGAPALPPAVGTASSVFVRENLTVRSVFVVPAGASEVTLRHVVLDGVSPVLYVPWMARDGVRIVVQNVSLRNGAVLYVMGGGALGGAVAAGSDESGPVELSVCDVEALNGALVLTGTYPAGSVLTVTNSLLVSARPTPLVYLSGSQSSPYAPVLVLSGLRLVRSVLVLSGVALVTVMTGGRTVVVDGAVLELVGGGVALDAAVFGGEYALYASARVVASEGAVLRVSGSQVYAAHGLVFDNGVMANASAVVVNDNAGALTDGALLELRETASFVSGSWLSVRGNSISGRLLSVPSYPRRAELVQSTLTLHKNAGSGPVVMDGTVALGGAGREFVVGCLTLNGQALQPIDYRSAGIIGKFRPVACSVCDAEVNCFAAATRAMSGSCGCRCAEGGYGHDCLPVYLPHVDGCNRTPEKPLLSHTATLTATRSLTPTWTPTPPTTSLSATRYSPTNYGPTETLQVTETVTLLPTPTPAASVTATDPPTATVTASDSLPTPAASVTATERPTATVTASDSLSMSLSVSSTPWWSDVACPTLTVTTTVAGGSLKQNDIRGGGSAVPTRLMVALPPPFRWASDPQLGTHLSFVPVSTAEPRGFGGPWGAMLSNATWVRNATNPSTVLELAVPVHRGYFIGADETIVIRCDAVAVFGGCKGVLLGSFTIASNTPPAVASALSAITGVVAGAAAVAVVVTGGLGSILEMQALGVFARMSCASAQERASTVALPYFLSVFAALDPLWMVVGNALLAAVFGCVHYGVTAAFQRWRGVDAASAWAAMRFPSLTYVVAHAMHLGIFFGSVFAVAMPGARAQHYVIGVIGVLYGVAFPAGVCYLIARHVGASFAKYWQFSGKPLHERLLYPVGYWYPAAQQRMYGGMLTNMKGNYVYWCVFQLSVLCVVGLIAAVHPPVGFCHVLYFCMAAVLLAGAGVVAFTNMMRSAFLTVMRTASFVLLAVLCVVSAANHLAPSDGGARAYAAIVLLLTTVLLAATVYSIVVWYVEDRHWQELREPQRGGLDALLHDDEESDEELRKHHDRTSSSYASGSAGASSYRPPAPPQWERIIGSNEGSPDTIDRQPQPLAVDTHSNALSFLDRASTTSGSVNHAIP</sequence>
<evidence type="ECO:0000259" key="5">
    <source>
        <dbReference type="Pfam" id="PF11040"/>
    </source>
</evidence>
<feature type="transmembrane region" description="Helical" evidence="2">
    <location>
        <begin position="3232"/>
        <end position="3257"/>
    </location>
</feature>
<dbReference type="Pfam" id="PF11040">
    <property type="entry name" value="DGF-1_C"/>
    <property type="match status" value="1"/>
</dbReference>
<dbReference type="Pfam" id="PF11038">
    <property type="entry name" value="DGF-1_5"/>
    <property type="match status" value="1"/>
</dbReference>
<dbReference type="VEuPathDB" id="TriTrypDB:C4B63_203g11"/>
<dbReference type="VEuPathDB" id="TriTrypDB:TCSYLVIO_007224"/>
<feature type="domain" description="Dispersed gene family protein 1 N-terminal" evidence="7">
    <location>
        <begin position="1123"/>
        <end position="1218"/>
    </location>
</feature>
<dbReference type="VEuPathDB" id="TriTrypDB:TcBrA4_0186020"/>
<keyword evidence="2" id="KW-1133">Transmembrane helix</keyword>
<dbReference type="Pfam" id="PF11024">
    <property type="entry name" value="DGF-1_4"/>
    <property type="match status" value="1"/>
</dbReference>
<feature type="domain" description="Dispersed gene family protein 1 beta-sheet" evidence="6">
    <location>
        <begin position="2088"/>
        <end position="2250"/>
    </location>
</feature>
<dbReference type="VEuPathDB" id="TriTrypDB:C3747_152g107"/>
<feature type="domain" description="Dispersed gene family protein 1 N-terminal" evidence="7">
    <location>
        <begin position="328"/>
        <end position="423"/>
    </location>
</feature>
<evidence type="ECO:0000256" key="1">
    <source>
        <dbReference type="SAM" id="MobiDB-lite"/>
    </source>
</evidence>
<dbReference type="VEuPathDB" id="TriTrypDB:Tc_MARK_5943"/>
<feature type="region of interest" description="Disordered" evidence="1">
    <location>
        <begin position="3442"/>
        <end position="3497"/>
    </location>
</feature>
<dbReference type="Pfam" id="PF22279">
    <property type="entry name" value="DGF-1_N"/>
    <property type="match status" value="6"/>
</dbReference>
<dbReference type="VEuPathDB" id="TriTrypDB:TcCLB.508417.29"/>
<dbReference type="InterPro" id="IPR021004">
    <property type="entry name" value="Dispersed_gene_fam_prot1_dom4"/>
</dbReference>
<dbReference type="VEuPathDB" id="TriTrypDB:TcCL_ESM07888"/>
<dbReference type="VEuPathDB" id="TriTrypDB:TCSYLVIO_002732"/>
<dbReference type="VEuPathDB" id="TriTrypDB:TCSYLVIO_000556"/>
<dbReference type="InterPro" id="IPR053914">
    <property type="entry name" value="DGF-1_N"/>
</dbReference>
<feature type="domain" description="Dispersed gene family protein 1 N-terminal" evidence="7">
    <location>
        <begin position="1541"/>
        <end position="1614"/>
    </location>
</feature>
<feature type="transmembrane region" description="Helical" evidence="2">
    <location>
        <begin position="3394"/>
        <end position="3419"/>
    </location>
</feature>
<dbReference type="VEuPathDB" id="TriTrypDB:TcCL_Unassigned04038"/>
<dbReference type="SMART" id="SM00710">
    <property type="entry name" value="PbH1"/>
    <property type="match status" value="11"/>
</dbReference>
<dbReference type="VEuPathDB" id="TriTrypDB:TCSYLVIO_008800"/>
<dbReference type="InterPro" id="IPR021053">
    <property type="entry name" value="Dispersed_gene_fam_prot1_C"/>
</dbReference>
<protein>
    <submittedName>
        <fullName evidence="8">Dispersed gene family protein 1 (DGF-1)</fullName>
    </submittedName>
</protein>
<dbReference type="VEuPathDB" id="TriTrypDB:TcG_11438"/>
<accession>A0A2V2UNS0</accession>
<dbReference type="VEuPathDB" id="TriTrypDB:Tc_MARK_9587"/>
<dbReference type="VEuPathDB" id="TriTrypDB:Tc_MARK_3990"/>
<dbReference type="VEuPathDB" id="TriTrypDB:TcCLB.507153.30"/>
<evidence type="ECO:0000313" key="8">
    <source>
        <dbReference type="EMBL" id="PWU84772.1"/>
    </source>
</evidence>
<keyword evidence="2" id="KW-0472">Membrane</keyword>